<dbReference type="GO" id="GO:0005829">
    <property type="term" value="C:cytosol"/>
    <property type="evidence" value="ECO:0007669"/>
    <property type="project" value="Ensembl"/>
</dbReference>
<dbReference type="FunFam" id="2.60.40.10:FF:000348">
    <property type="entry name" value="Interleukin 20 receptor subunit alpha"/>
    <property type="match status" value="1"/>
</dbReference>
<keyword evidence="5" id="KW-0963">Cytoplasm</keyword>
<comment type="similarity">
    <text evidence="3">Belongs to the type II cytokine receptor family.</text>
</comment>
<dbReference type="GO" id="GO:0140105">
    <property type="term" value="P:interleukin-10-mediated signaling pathway"/>
    <property type="evidence" value="ECO:0007669"/>
    <property type="project" value="Ensembl"/>
</dbReference>
<dbReference type="OMA" id="TGQWNQP"/>
<dbReference type="InterPro" id="IPR013783">
    <property type="entry name" value="Ig-like_fold"/>
</dbReference>
<evidence type="ECO:0000256" key="6">
    <source>
        <dbReference type="ARBA" id="ARBA00022553"/>
    </source>
</evidence>
<dbReference type="Pfam" id="PF09294">
    <property type="entry name" value="Interfer-bind"/>
    <property type="match status" value="1"/>
</dbReference>
<dbReference type="FunFam" id="2.60.40.10:FF:001488">
    <property type="entry name" value="Interleukin-10 receptor subunit alpha"/>
    <property type="match status" value="1"/>
</dbReference>
<evidence type="ECO:0000256" key="10">
    <source>
        <dbReference type="ARBA" id="ARBA00022989"/>
    </source>
</evidence>
<dbReference type="GO" id="GO:0010507">
    <property type="term" value="P:negative regulation of autophagy"/>
    <property type="evidence" value="ECO:0007669"/>
    <property type="project" value="Ensembl"/>
</dbReference>
<sequence>MLPRLLVPLAVLLSLRLGSDAQGTELPSPPSVWFEAEFFHHILHWTPILNQSQSTYYEVELLGYGIEPWKAIPTCNQTLAQSCDLTAVTLDLYHNNGYRAKVRAVDGSRHSNWTTSSTRFSVDEVTLTVGSVKLEIRDDSIFGTIEPPRPPMAPAGDMYERIFKNFREYEITVHKMPENYTFTNKKVKHENFSLPTSGELGEFCVRVKPSISSRTNKGVWSKEVCITITRQYFTPTILSTCITFAFLLCVVLACLILQLYMRRRGKLPSVLVFKKPSPLSLISQLACPEVPDTIHHLDEETVLKVSPELRNSELHGSTDSGFGSAKPSLQAEEPQFFLPEPHPQAGGTTGQGEPPALENSCSGGSSNSTDSGICLQEPSLIPGTRPGWELQVGSNGQDQDDSGIGLVQNSAGQPGGPQGSSALGEVSPLRPELPGEEDPAAVAFQGYLKQTRCTEEKTAKAGCLEVESSSTDGLSPKFQMCLDTEAGWPPPDLAKGYMRQDPPGMTVLPSGAPAGQWNQPAEEWPVLGLTSCSDLGIPDWSFAPDLAPLDCVAAPHSLLSSFDTDLVALPLISSLHTDE</sequence>
<keyword evidence="26" id="KW-1185">Reference proteome</keyword>
<organism evidence="25 26">
    <name type="scientific">Loxodonta africana</name>
    <name type="common">African elephant</name>
    <dbReference type="NCBI Taxonomy" id="9785"/>
    <lineage>
        <taxon>Eukaryota</taxon>
        <taxon>Metazoa</taxon>
        <taxon>Chordata</taxon>
        <taxon>Craniata</taxon>
        <taxon>Vertebrata</taxon>
        <taxon>Euteleostomi</taxon>
        <taxon>Mammalia</taxon>
        <taxon>Eutheria</taxon>
        <taxon>Afrotheria</taxon>
        <taxon>Proboscidea</taxon>
        <taxon>Elephantidae</taxon>
        <taxon>Loxodonta</taxon>
    </lineage>
</organism>
<proteinExistence type="inferred from homology"/>
<evidence type="ECO:0000256" key="4">
    <source>
        <dbReference type="ARBA" id="ARBA00022475"/>
    </source>
</evidence>
<dbReference type="STRING" id="9785.ENSLAFP00000007348"/>
<dbReference type="GO" id="GO:0016324">
    <property type="term" value="C:apical plasma membrane"/>
    <property type="evidence" value="ECO:0007669"/>
    <property type="project" value="Ensembl"/>
</dbReference>
<name>G3T2F6_LOXAF</name>
<evidence type="ECO:0000256" key="11">
    <source>
        <dbReference type="ARBA" id="ARBA00023136"/>
    </source>
</evidence>
<feature type="signal peptide" evidence="22">
    <location>
        <begin position="1"/>
        <end position="21"/>
    </location>
</feature>
<dbReference type="HOGENOM" id="CLU_033904_0_0_1"/>
<feature type="transmembrane region" description="Helical" evidence="21">
    <location>
        <begin position="232"/>
        <end position="257"/>
    </location>
</feature>
<dbReference type="InterPro" id="IPR015373">
    <property type="entry name" value="Interferon/interleukin_rcp_dom"/>
</dbReference>
<dbReference type="SUPFAM" id="SSF49265">
    <property type="entry name" value="Fibronectin type III"/>
    <property type="match status" value="2"/>
</dbReference>
<dbReference type="Ensembl" id="ENSLAFT00000008747.3">
    <property type="protein sequence ID" value="ENSLAFP00000007348.3"/>
    <property type="gene ID" value="ENSLAFG00000008747.3"/>
</dbReference>
<gene>
    <name evidence="25" type="primary">IL10RA</name>
</gene>
<evidence type="ECO:0000256" key="3">
    <source>
        <dbReference type="ARBA" id="ARBA00005399"/>
    </source>
</evidence>
<dbReference type="GeneTree" id="ENSGT00510000048847"/>
<reference evidence="25" key="2">
    <citation type="submission" date="2025-08" db="UniProtKB">
        <authorList>
            <consortium name="Ensembl"/>
        </authorList>
    </citation>
    <scope>IDENTIFICATION</scope>
    <source>
        <strain evidence="25">Isolate ISIS603380</strain>
    </source>
</reference>
<keyword evidence="8 22" id="KW-0732">Signal</keyword>
<evidence type="ECO:0000256" key="21">
    <source>
        <dbReference type="SAM" id="Phobius"/>
    </source>
</evidence>
<dbReference type="PANTHER" id="PTHR20859">
    <property type="entry name" value="INTERFERON/INTERLEUKIN RECEPTOR"/>
    <property type="match status" value="1"/>
</dbReference>
<evidence type="ECO:0000256" key="19">
    <source>
        <dbReference type="ARBA" id="ARBA00083207"/>
    </source>
</evidence>
<evidence type="ECO:0000313" key="25">
    <source>
        <dbReference type="Ensembl" id="ENSLAFP00000007348.3"/>
    </source>
</evidence>
<comment type="subunit">
    <text evidence="16">Interacts with IL10. Interacts with IL10RB. Interacts (via its cytoplasmic domain) with JAK1 (via N-terminus). Interacts with BTRC; this interaction leads to IL10RA ubiquitination and subsequent degradation. Interacts with STAT3.</text>
</comment>
<evidence type="ECO:0000256" key="9">
    <source>
        <dbReference type="ARBA" id="ARBA00022843"/>
    </source>
</evidence>
<dbReference type="GO" id="GO:0060729">
    <property type="term" value="P:intestinal epithelial structure maintenance"/>
    <property type="evidence" value="ECO:0007669"/>
    <property type="project" value="Ensembl"/>
</dbReference>
<feature type="region of interest" description="Disordered" evidence="20">
    <location>
        <begin position="337"/>
        <end position="436"/>
    </location>
</feature>
<dbReference type="Pfam" id="PF01108">
    <property type="entry name" value="Tissue_fac"/>
    <property type="match status" value="1"/>
</dbReference>
<keyword evidence="14" id="KW-0325">Glycoprotein</keyword>
<comment type="subcellular location">
    <subcellularLocation>
        <location evidence="1">Cell membrane</location>
        <topology evidence="1">Single-pass type I membrane protein</topology>
    </subcellularLocation>
    <subcellularLocation>
        <location evidence="2">Cytoplasm</location>
    </subcellularLocation>
</comment>
<dbReference type="GO" id="GO:0046427">
    <property type="term" value="P:positive regulation of receptor signaling pathway via JAK-STAT"/>
    <property type="evidence" value="ECO:0007669"/>
    <property type="project" value="Ensembl"/>
</dbReference>
<dbReference type="eggNOG" id="ENOG502S2PS">
    <property type="taxonomic scope" value="Eukaryota"/>
</dbReference>
<keyword evidence="9" id="KW-0832">Ubl conjugation</keyword>
<dbReference type="GO" id="GO:0050728">
    <property type="term" value="P:negative regulation of inflammatory response"/>
    <property type="evidence" value="ECO:0007669"/>
    <property type="project" value="Ensembl"/>
</dbReference>
<evidence type="ECO:0000259" key="23">
    <source>
        <dbReference type="Pfam" id="PF01108"/>
    </source>
</evidence>
<feature type="chain" id="PRO_5003454609" description="Interleukin-10 receptor subunit alpha" evidence="22">
    <location>
        <begin position="22"/>
        <end position="579"/>
    </location>
</feature>
<keyword evidence="11 21" id="KW-0472">Membrane</keyword>
<feature type="domain" description="Fibronectin type-III" evidence="23">
    <location>
        <begin position="9"/>
        <end position="113"/>
    </location>
</feature>
<evidence type="ECO:0000256" key="20">
    <source>
        <dbReference type="SAM" id="MobiDB-lite"/>
    </source>
</evidence>
<keyword evidence="6" id="KW-0597">Phosphoprotein</keyword>
<keyword evidence="7 21" id="KW-0812">Transmembrane</keyword>
<evidence type="ECO:0000256" key="16">
    <source>
        <dbReference type="ARBA" id="ARBA00061768"/>
    </source>
</evidence>
<evidence type="ECO:0000256" key="18">
    <source>
        <dbReference type="ARBA" id="ARBA00077625"/>
    </source>
</evidence>
<evidence type="ECO:0000256" key="13">
    <source>
        <dbReference type="ARBA" id="ARBA00023170"/>
    </source>
</evidence>
<keyword evidence="10 21" id="KW-1133">Transmembrane helix</keyword>
<evidence type="ECO:0000256" key="15">
    <source>
        <dbReference type="ARBA" id="ARBA00056745"/>
    </source>
</evidence>
<evidence type="ECO:0000259" key="24">
    <source>
        <dbReference type="Pfam" id="PF09294"/>
    </source>
</evidence>
<evidence type="ECO:0000256" key="12">
    <source>
        <dbReference type="ARBA" id="ARBA00023157"/>
    </source>
</evidence>
<dbReference type="GO" id="GO:0004920">
    <property type="term" value="F:interleukin-10 receptor activity"/>
    <property type="evidence" value="ECO:0007669"/>
    <property type="project" value="Ensembl"/>
</dbReference>
<evidence type="ECO:0000256" key="7">
    <source>
        <dbReference type="ARBA" id="ARBA00022692"/>
    </source>
</evidence>
<dbReference type="GO" id="GO:0005654">
    <property type="term" value="C:nucleoplasm"/>
    <property type="evidence" value="ECO:0007669"/>
    <property type="project" value="Ensembl"/>
</dbReference>
<accession>G3T2F6</accession>
<protein>
    <recommendedName>
        <fullName evidence="17">Interleukin-10 receptor subunit alpha</fullName>
    </recommendedName>
    <alternativeName>
        <fullName evidence="19">CDw210a</fullName>
    </alternativeName>
    <alternativeName>
        <fullName evidence="18">Interleukin-10 receptor subunit 1</fullName>
    </alternativeName>
</protein>
<reference evidence="25" key="3">
    <citation type="submission" date="2025-09" db="UniProtKB">
        <authorList>
            <consortium name="Ensembl"/>
        </authorList>
    </citation>
    <scope>IDENTIFICATION</scope>
    <source>
        <strain evidence="25">Isolate ISIS603380</strain>
    </source>
</reference>
<dbReference type="GO" id="GO:0005929">
    <property type="term" value="C:cilium"/>
    <property type="evidence" value="ECO:0007669"/>
    <property type="project" value="Ensembl"/>
</dbReference>
<evidence type="ECO:0000256" key="1">
    <source>
        <dbReference type="ARBA" id="ARBA00004251"/>
    </source>
</evidence>
<dbReference type="FunCoup" id="G3T2F6">
    <property type="interactions" value="87"/>
</dbReference>
<evidence type="ECO:0000256" key="22">
    <source>
        <dbReference type="SAM" id="SignalP"/>
    </source>
</evidence>
<evidence type="ECO:0000313" key="26">
    <source>
        <dbReference type="Proteomes" id="UP000007646"/>
    </source>
</evidence>
<feature type="domain" description="Interferon/interleukin receptor" evidence="24">
    <location>
        <begin position="132"/>
        <end position="228"/>
    </location>
</feature>
<dbReference type="GO" id="GO:0070086">
    <property type="term" value="P:ubiquitin-dependent endocytosis"/>
    <property type="evidence" value="ECO:0007669"/>
    <property type="project" value="Ensembl"/>
</dbReference>
<keyword evidence="12" id="KW-1015">Disulfide bond</keyword>
<dbReference type="InterPro" id="IPR036116">
    <property type="entry name" value="FN3_sf"/>
</dbReference>
<reference evidence="25 26" key="1">
    <citation type="submission" date="2009-06" db="EMBL/GenBank/DDBJ databases">
        <title>The Genome Sequence of Loxodonta africana (African elephant).</title>
        <authorList>
            <person name="Di Palma F."/>
            <person name="Heiman D."/>
            <person name="Young S."/>
            <person name="Johnson J."/>
            <person name="Lander E.S."/>
            <person name="Lindblad-Toh K."/>
        </authorList>
    </citation>
    <scope>NUCLEOTIDE SEQUENCE [LARGE SCALE GENOMIC DNA]</scope>
    <source>
        <strain evidence="25 26">Isolate ISIS603380</strain>
    </source>
</reference>
<dbReference type="AlphaFoldDB" id="G3T2F6"/>
<evidence type="ECO:0000256" key="5">
    <source>
        <dbReference type="ARBA" id="ARBA00022490"/>
    </source>
</evidence>
<evidence type="ECO:0000256" key="14">
    <source>
        <dbReference type="ARBA" id="ARBA00023180"/>
    </source>
</evidence>
<dbReference type="Gene3D" id="2.60.40.10">
    <property type="entry name" value="Immunoglobulins"/>
    <property type="match status" value="2"/>
</dbReference>
<dbReference type="InParanoid" id="G3T2F6"/>
<evidence type="ECO:0000256" key="8">
    <source>
        <dbReference type="ARBA" id="ARBA00022729"/>
    </source>
</evidence>
<keyword evidence="4" id="KW-1003">Cell membrane</keyword>
<dbReference type="Proteomes" id="UP000007646">
    <property type="component" value="Unassembled WGS sequence"/>
</dbReference>
<dbReference type="PANTHER" id="PTHR20859:SF90">
    <property type="entry name" value="INTERLEUKIN-10 RECEPTOR SUBUNIT ALPHA"/>
    <property type="match status" value="1"/>
</dbReference>
<comment type="function">
    <text evidence="15">Cell surface receptor for the cytokine IL10 that participates in IL10-mediated anti-inflammatory functions, limiting excessive tissue disruption caused by inflammation. Upon binding to IL10, induces a conformational change in IL10RB, allowing IL10RB to bind IL10 as well. In turn, the heterotetrameric assembly complex, composed of two subunits of IL10RA and IL10RB, activates the kinases JAK1 and TYK2 that are constitutively associated with IL10RA and IL10RB respectively. These kinases then phosphorylate specific tyrosine residues in the intracellular domain in IL10RA leading to the recruitment and subsequent phosphorylation of STAT3. Once phosphorylated, STAT3 homodimerizes, translocates to the nucleus and activates the expression of anti-inflammatory genes. In addition, IL10RA-mediated activation of STAT3 inhibits starvation-induced autophagy.</text>
</comment>
<evidence type="ECO:0000256" key="17">
    <source>
        <dbReference type="ARBA" id="ARBA00073010"/>
    </source>
</evidence>
<feature type="compositionally biased region" description="Low complexity" evidence="20">
    <location>
        <begin position="360"/>
        <end position="372"/>
    </location>
</feature>
<evidence type="ECO:0000256" key="2">
    <source>
        <dbReference type="ARBA" id="ARBA00004496"/>
    </source>
</evidence>
<dbReference type="InterPro" id="IPR050650">
    <property type="entry name" value="Type-II_Cytokine-TF_Rcpt"/>
</dbReference>
<dbReference type="InterPro" id="IPR003961">
    <property type="entry name" value="FN3_dom"/>
</dbReference>
<keyword evidence="13" id="KW-0675">Receptor</keyword>